<evidence type="ECO:0000313" key="3">
    <source>
        <dbReference type="Proteomes" id="UP001530377"/>
    </source>
</evidence>
<dbReference type="EMBL" id="JALLPB020000306">
    <property type="protein sequence ID" value="KAL3810752.1"/>
    <property type="molecule type" value="Genomic_DNA"/>
</dbReference>
<accession>A0ABD3RCN9</accession>
<feature type="region of interest" description="Disordered" evidence="1">
    <location>
        <begin position="265"/>
        <end position="342"/>
    </location>
</feature>
<name>A0ABD3RCN9_9STRA</name>
<evidence type="ECO:0000256" key="1">
    <source>
        <dbReference type="SAM" id="MobiDB-lite"/>
    </source>
</evidence>
<evidence type="ECO:0000313" key="2">
    <source>
        <dbReference type="EMBL" id="KAL3810752.1"/>
    </source>
</evidence>
<protein>
    <submittedName>
        <fullName evidence="2">Uncharacterized protein</fullName>
    </submittedName>
</protein>
<feature type="region of interest" description="Disordered" evidence="1">
    <location>
        <begin position="171"/>
        <end position="208"/>
    </location>
</feature>
<keyword evidence="3" id="KW-1185">Reference proteome</keyword>
<reference evidence="2 3" key="1">
    <citation type="submission" date="2024-10" db="EMBL/GenBank/DDBJ databases">
        <title>Updated reference genomes for cyclostephanoid diatoms.</title>
        <authorList>
            <person name="Roberts W.R."/>
            <person name="Alverson A.J."/>
        </authorList>
    </citation>
    <scope>NUCLEOTIDE SEQUENCE [LARGE SCALE GENOMIC DNA]</scope>
    <source>
        <strain evidence="2 3">AJA228-03</strain>
    </source>
</reference>
<gene>
    <name evidence="2" type="ORF">ACHAXA_001152</name>
</gene>
<feature type="compositionally biased region" description="Pro residues" evidence="1">
    <location>
        <begin position="90"/>
        <end position="101"/>
    </location>
</feature>
<feature type="compositionally biased region" description="Basic residues" evidence="1">
    <location>
        <begin position="317"/>
        <end position="329"/>
    </location>
</feature>
<comment type="caution">
    <text evidence="2">The sequence shown here is derived from an EMBL/GenBank/DDBJ whole genome shotgun (WGS) entry which is preliminary data.</text>
</comment>
<dbReference type="Proteomes" id="UP001530377">
    <property type="component" value="Unassembled WGS sequence"/>
</dbReference>
<feature type="region of interest" description="Disordered" evidence="1">
    <location>
        <begin position="85"/>
        <end position="120"/>
    </location>
</feature>
<feature type="compositionally biased region" description="Basic and acidic residues" evidence="1">
    <location>
        <begin position="186"/>
        <end position="208"/>
    </location>
</feature>
<sequence length="342" mass="38261">MTTETTTITDNEGRCPSHPFVELSRLSPRTGEWKILMNSCPLCFMDGMSKAIGVLSKESNADRGEGHPLIFDGIAPAVVAKVRQKSLTLPSPPSPPPPPPTQRRSHIGSSRRGSRVRFQPDKDVIFTATTSMLKGKSVLRASPKYKVCEEMMQQQLDESVRVTTMSMDLPIDIDDEDSKSSFANTHDQKEHNRQKDLQHKEEKQLKDETNHTGLSLQLGQSARQPFLCFPCANEYDSIANSAANQEGIDDEPIIKSLLLQNIDDQRGGTDYGRRSYRQAQLVGRRPDPEEYPTDNISGGGSCAPSQNRRSQRNSLSQHRRSSSQQRRGRARLEGRRRATTCK</sequence>
<feature type="compositionally biased region" description="Low complexity" evidence="1">
    <location>
        <begin position="305"/>
        <end position="316"/>
    </location>
</feature>
<proteinExistence type="predicted"/>
<organism evidence="2 3">
    <name type="scientific">Cyclostephanos tholiformis</name>
    <dbReference type="NCBI Taxonomy" id="382380"/>
    <lineage>
        <taxon>Eukaryota</taxon>
        <taxon>Sar</taxon>
        <taxon>Stramenopiles</taxon>
        <taxon>Ochrophyta</taxon>
        <taxon>Bacillariophyta</taxon>
        <taxon>Coscinodiscophyceae</taxon>
        <taxon>Thalassiosirophycidae</taxon>
        <taxon>Stephanodiscales</taxon>
        <taxon>Stephanodiscaceae</taxon>
        <taxon>Cyclostephanos</taxon>
    </lineage>
</organism>
<dbReference type="AlphaFoldDB" id="A0ABD3RCN9"/>